<comment type="catalytic activity">
    <reaction evidence="6 7">
        <text>carbamoyl phosphate + L-ornithine = L-citrulline + phosphate + H(+)</text>
        <dbReference type="Rhea" id="RHEA:19513"/>
        <dbReference type="ChEBI" id="CHEBI:15378"/>
        <dbReference type="ChEBI" id="CHEBI:43474"/>
        <dbReference type="ChEBI" id="CHEBI:46911"/>
        <dbReference type="ChEBI" id="CHEBI:57743"/>
        <dbReference type="ChEBI" id="CHEBI:58228"/>
        <dbReference type="EC" id="2.1.3.3"/>
    </reaction>
</comment>
<feature type="binding site" evidence="7">
    <location>
        <begin position="230"/>
        <end position="231"/>
    </location>
    <ligand>
        <name>L-ornithine</name>
        <dbReference type="ChEBI" id="CHEBI:46911"/>
    </ligand>
</feature>
<dbReference type="PRINTS" id="PR00100">
    <property type="entry name" value="AOTCASE"/>
</dbReference>
<feature type="binding site" evidence="7">
    <location>
        <position position="294"/>
    </location>
    <ligand>
        <name>carbamoyl phosphate</name>
        <dbReference type="ChEBI" id="CHEBI:58228"/>
    </ligand>
</feature>
<sequence>MAEVRHFLRDDDLSPAEQAEVLALAAEMKADPYGAKPLAGPQSVAMIFDKPTLRTQTSFGAGIAELGGNPMLVEGKLAGIGVRESVEDVARVLGRQVSVVVWRTFLQSHLERMAENAGIPVVNALTDDFHPCQLIADLLTVQERLGRLAGVTVAFIGDAACNMGNSWLLAGATAGMHVRMGGPEGYLPEDAMFARAAEIAATTGGSVSGHHDPVEAVTGADVVVTDTWVSMGKEDEAAARAAIFAPWSLTEDLLAHADDAAIVLHCLPAYRDKEIATSVLEGPRSAVWEEAENRRHAQKAVLAWLLAHRTDTTPSSAQAAAAVPVEA</sequence>
<organism evidence="10 11">
    <name type="scientific">Nocardioides bruguierae</name>
    <dbReference type="NCBI Taxonomy" id="2945102"/>
    <lineage>
        <taxon>Bacteria</taxon>
        <taxon>Bacillati</taxon>
        <taxon>Actinomycetota</taxon>
        <taxon>Actinomycetes</taxon>
        <taxon>Propionibacteriales</taxon>
        <taxon>Nocardioidaceae</taxon>
        <taxon>Nocardioides</taxon>
    </lineage>
</organism>
<protein>
    <recommendedName>
        <fullName evidence="4 7">Ornithine carbamoyltransferase</fullName>
        <shortName evidence="7">OTCase</shortName>
        <ecNumber evidence="3 7">2.1.3.3</ecNumber>
    </recommendedName>
</protein>
<comment type="caution">
    <text evidence="10">The sequence shown here is derived from an EMBL/GenBank/DDBJ whole genome shotgun (WGS) entry which is preliminary data.</text>
</comment>
<evidence type="ECO:0000256" key="3">
    <source>
        <dbReference type="ARBA" id="ARBA00013007"/>
    </source>
</evidence>
<dbReference type="GO" id="GO:0019240">
    <property type="term" value="P:citrulline biosynthetic process"/>
    <property type="evidence" value="ECO:0007669"/>
    <property type="project" value="TreeGrafter"/>
</dbReference>
<dbReference type="PANTHER" id="PTHR45753:SF3">
    <property type="entry name" value="ORNITHINE TRANSCARBAMYLASE, MITOCHONDRIAL"/>
    <property type="match status" value="1"/>
</dbReference>
<feature type="binding site" evidence="7">
    <location>
        <begin position="130"/>
        <end position="133"/>
    </location>
    <ligand>
        <name>carbamoyl phosphate</name>
        <dbReference type="ChEBI" id="CHEBI:58228"/>
    </ligand>
</feature>
<name>A0A9X2DAA0_9ACTN</name>
<dbReference type="InterPro" id="IPR036901">
    <property type="entry name" value="Asp/Orn_carbamoylTrfase_sf"/>
</dbReference>
<dbReference type="InterPro" id="IPR006131">
    <property type="entry name" value="Asp_carbamoyltransf_Asp/Orn-bd"/>
</dbReference>
<dbReference type="GO" id="GO:0005737">
    <property type="term" value="C:cytoplasm"/>
    <property type="evidence" value="ECO:0007669"/>
    <property type="project" value="UniProtKB-SubCell"/>
</dbReference>
<comment type="pathway">
    <text evidence="1">Amino-acid biosynthesis; L-arginine biosynthesis; L-arginine from L-ornithine and carbamoyl phosphate: step 1/3.</text>
</comment>
<dbReference type="Proteomes" id="UP001139485">
    <property type="component" value="Unassembled WGS sequence"/>
</dbReference>
<feature type="domain" description="Aspartate/ornithine carbamoyltransferase carbamoyl-P binding" evidence="9">
    <location>
        <begin position="5"/>
        <end position="143"/>
    </location>
</feature>
<feature type="binding site" evidence="7">
    <location>
        <position position="162"/>
    </location>
    <ligand>
        <name>L-ornithine</name>
        <dbReference type="ChEBI" id="CHEBI:46911"/>
    </ligand>
</feature>
<reference evidence="10" key="1">
    <citation type="submission" date="2022-05" db="EMBL/GenBank/DDBJ databases">
        <authorList>
            <person name="Tuo L."/>
        </authorList>
    </citation>
    <scope>NUCLEOTIDE SEQUENCE</scope>
    <source>
        <strain evidence="10">BSK12Z-4</strain>
    </source>
</reference>
<evidence type="ECO:0000256" key="4">
    <source>
        <dbReference type="ARBA" id="ARBA00016634"/>
    </source>
</evidence>
<dbReference type="NCBIfam" id="TIGR00658">
    <property type="entry name" value="orni_carb_tr"/>
    <property type="match status" value="1"/>
</dbReference>
<feature type="binding site" evidence="7">
    <location>
        <begin position="266"/>
        <end position="267"/>
    </location>
    <ligand>
        <name>carbamoyl phosphate</name>
        <dbReference type="ChEBI" id="CHEBI:58228"/>
    </ligand>
</feature>
<feature type="domain" description="Aspartate/ornithine carbamoyltransferase Asp/Orn-binding" evidence="8">
    <location>
        <begin position="150"/>
        <end position="305"/>
    </location>
</feature>
<dbReference type="Gene3D" id="3.40.50.1370">
    <property type="entry name" value="Aspartate/ornithine carbamoyltransferase"/>
    <property type="match status" value="2"/>
</dbReference>
<feature type="binding site" evidence="7">
    <location>
        <position position="103"/>
    </location>
    <ligand>
        <name>carbamoyl phosphate</name>
        <dbReference type="ChEBI" id="CHEBI:58228"/>
    </ligand>
</feature>
<dbReference type="HAMAP" id="MF_01109">
    <property type="entry name" value="OTCase"/>
    <property type="match status" value="1"/>
</dbReference>
<feature type="binding site" evidence="7">
    <location>
        <position position="226"/>
    </location>
    <ligand>
        <name>L-ornithine</name>
        <dbReference type="ChEBI" id="CHEBI:46911"/>
    </ligand>
</feature>
<accession>A0A9X2DAA0</accession>
<dbReference type="EC" id="2.1.3.3" evidence="3 7"/>
<comment type="similarity">
    <text evidence="2 7">Belongs to the aspartate/ornithine carbamoyltransferase superfamily. OTCase family.</text>
</comment>
<dbReference type="GO" id="GO:0042450">
    <property type="term" value="P:L-arginine biosynthetic process via ornithine"/>
    <property type="evidence" value="ECO:0007669"/>
    <property type="project" value="UniProtKB-UniRule"/>
</dbReference>
<evidence type="ECO:0000256" key="6">
    <source>
        <dbReference type="ARBA" id="ARBA00048772"/>
    </source>
</evidence>
<proteinExistence type="inferred from homology"/>
<dbReference type="InterPro" id="IPR002292">
    <property type="entry name" value="Orn/put_carbamltrans"/>
</dbReference>
<dbReference type="PANTHER" id="PTHR45753">
    <property type="entry name" value="ORNITHINE CARBAMOYLTRANSFERASE, MITOCHONDRIAL"/>
    <property type="match status" value="1"/>
</dbReference>
<dbReference type="InterPro" id="IPR024904">
    <property type="entry name" value="OTCase_ArgI"/>
</dbReference>
<dbReference type="GO" id="GO:0016597">
    <property type="term" value="F:amino acid binding"/>
    <property type="evidence" value="ECO:0007669"/>
    <property type="project" value="InterPro"/>
</dbReference>
<evidence type="ECO:0000313" key="11">
    <source>
        <dbReference type="Proteomes" id="UP001139485"/>
    </source>
</evidence>
<keyword evidence="5 7" id="KW-0808">Transferase</keyword>
<gene>
    <name evidence="10" type="primary">argF</name>
    <name evidence="10" type="ORF">M8330_17920</name>
</gene>
<dbReference type="Pfam" id="PF00185">
    <property type="entry name" value="OTCace"/>
    <property type="match status" value="1"/>
</dbReference>
<comment type="caution">
    <text evidence="7">Lacks conserved residue(s) required for the propagation of feature annotation.</text>
</comment>
<dbReference type="EMBL" id="JAMOIL010000029">
    <property type="protein sequence ID" value="MCM0622173.1"/>
    <property type="molecule type" value="Genomic_DNA"/>
</dbReference>
<evidence type="ECO:0000313" key="10">
    <source>
        <dbReference type="EMBL" id="MCM0622173.1"/>
    </source>
</evidence>
<dbReference type="SUPFAM" id="SSF53671">
    <property type="entry name" value="Aspartate/ornithine carbamoyltransferase"/>
    <property type="match status" value="1"/>
</dbReference>
<dbReference type="PRINTS" id="PR00102">
    <property type="entry name" value="OTCASE"/>
</dbReference>
<dbReference type="FunFam" id="3.40.50.1370:FF:000008">
    <property type="entry name" value="Ornithine carbamoyltransferase"/>
    <property type="match status" value="1"/>
</dbReference>
<keyword evidence="11" id="KW-1185">Reference proteome</keyword>
<dbReference type="InterPro" id="IPR006132">
    <property type="entry name" value="Asp/Orn_carbamoyltranf_P-bd"/>
</dbReference>
<dbReference type="AlphaFoldDB" id="A0A9X2DAA0"/>
<evidence type="ECO:0000259" key="8">
    <source>
        <dbReference type="Pfam" id="PF00185"/>
    </source>
</evidence>
<evidence type="ECO:0000256" key="1">
    <source>
        <dbReference type="ARBA" id="ARBA00004975"/>
    </source>
</evidence>
<dbReference type="InterPro" id="IPR006130">
    <property type="entry name" value="Asp/Orn_carbamoylTrfase"/>
</dbReference>
<dbReference type="NCBIfam" id="NF001986">
    <property type="entry name" value="PRK00779.1"/>
    <property type="match status" value="1"/>
</dbReference>
<evidence type="ECO:0000256" key="2">
    <source>
        <dbReference type="ARBA" id="ARBA00007805"/>
    </source>
</evidence>
<comment type="subcellular location">
    <subcellularLocation>
        <location evidence="7">Cytoplasm</location>
    </subcellularLocation>
</comment>
<dbReference type="GO" id="GO:0004585">
    <property type="term" value="F:ornithine carbamoyltransferase activity"/>
    <property type="evidence" value="ECO:0007669"/>
    <property type="project" value="UniProtKB-UniRule"/>
</dbReference>
<keyword evidence="7" id="KW-0963">Cytoplasm</keyword>
<dbReference type="Pfam" id="PF02729">
    <property type="entry name" value="OTCace_N"/>
    <property type="match status" value="1"/>
</dbReference>
<evidence type="ECO:0000256" key="7">
    <source>
        <dbReference type="HAMAP-Rule" id="MF_01109"/>
    </source>
</evidence>
<evidence type="ECO:0000259" key="9">
    <source>
        <dbReference type="Pfam" id="PF02729"/>
    </source>
</evidence>
<evidence type="ECO:0000256" key="5">
    <source>
        <dbReference type="ARBA" id="ARBA00022679"/>
    </source>
</evidence>